<dbReference type="AlphaFoldDB" id="A0A6C0JBJ6"/>
<accession>A0A6C0JBJ6</accession>
<feature type="region of interest" description="Disordered" evidence="1">
    <location>
        <begin position="78"/>
        <end position="118"/>
    </location>
</feature>
<proteinExistence type="predicted"/>
<keyword evidence="2" id="KW-0472">Membrane</keyword>
<organism evidence="3">
    <name type="scientific">viral metagenome</name>
    <dbReference type="NCBI Taxonomy" id="1070528"/>
    <lineage>
        <taxon>unclassified sequences</taxon>
        <taxon>metagenomes</taxon>
        <taxon>organismal metagenomes</taxon>
    </lineage>
</organism>
<dbReference type="EMBL" id="MN740368">
    <property type="protein sequence ID" value="QHU03042.1"/>
    <property type="molecule type" value="Genomic_DNA"/>
</dbReference>
<evidence type="ECO:0000256" key="1">
    <source>
        <dbReference type="SAM" id="MobiDB-lite"/>
    </source>
</evidence>
<reference evidence="3" key="1">
    <citation type="journal article" date="2020" name="Nature">
        <title>Giant virus diversity and host interactions through global metagenomics.</title>
        <authorList>
            <person name="Schulz F."/>
            <person name="Roux S."/>
            <person name="Paez-Espino D."/>
            <person name="Jungbluth S."/>
            <person name="Walsh D.A."/>
            <person name="Denef V.J."/>
            <person name="McMahon K.D."/>
            <person name="Konstantinidis K.T."/>
            <person name="Eloe-Fadrosh E.A."/>
            <person name="Kyrpides N.C."/>
            <person name="Woyke T."/>
        </authorList>
    </citation>
    <scope>NUCLEOTIDE SEQUENCE</scope>
    <source>
        <strain evidence="3">GVMAG-M-3300025890-48</strain>
    </source>
</reference>
<sequence length="197" mass="22465">MNNHIWFILLIILLLLFSGQDDISRVIKESKIMKIVLLLFIPAGALISKNLALILAIIVAAIIINSSSINLLEGMENKDNKEDNEDSKEENNDKDHDKKENEDNNEDDASVQEGTSETFKTIEDLRKERCKSKNGKKIFIDNDGKELTLSEISDKYPYIDFENDACNPCDEKCSFTLNDRISDEEVLRRPKLPSDDE</sequence>
<keyword evidence="2" id="KW-0812">Transmembrane</keyword>
<keyword evidence="2" id="KW-1133">Transmembrane helix</keyword>
<evidence type="ECO:0000256" key="2">
    <source>
        <dbReference type="SAM" id="Phobius"/>
    </source>
</evidence>
<evidence type="ECO:0000313" key="3">
    <source>
        <dbReference type="EMBL" id="QHU03042.1"/>
    </source>
</evidence>
<feature type="compositionally biased region" description="Basic and acidic residues" evidence="1">
    <location>
        <begin position="89"/>
        <end position="102"/>
    </location>
</feature>
<feature type="transmembrane region" description="Helical" evidence="2">
    <location>
        <begin position="35"/>
        <end position="64"/>
    </location>
</feature>
<protein>
    <submittedName>
        <fullName evidence="3">Uncharacterized protein</fullName>
    </submittedName>
</protein>
<name>A0A6C0JBJ6_9ZZZZ</name>